<dbReference type="EMBL" id="CADEAL010004050">
    <property type="protein sequence ID" value="CAB1450359.1"/>
    <property type="molecule type" value="Genomic_DNA"/>
</dbReference>
<reference evidence="2" key="1">
    <citation type="submission" date="2020-03" db="EMBL/GenBank/DDBJ databases">
        <authorList>
            <person name="Weist P."/>
        </authorList>
    </citation>
    <scope>NUCLEOTIDE SEQUENCE</scope>
</reference>
<accession>A0A9N7Z6A8</accession>
<sequence length="76" mass="8244">MSPGHYSEAAICQLVLQDLATQSSGPRVTGRIHAAFSSILTRYSTCLQPKRLAGQGQGEDRGHTQRDKKENESTAT</sequence>
<evidence type="ECO:0000313" key="3">
    <source>
        <dbReference type="Proteomes" id="UP001153269"/>
    </source>
</evidence>
<keyword evidence="3" id="KW-1185">Reference proteome</keyword>
<feature type="region of interest" description="Disordered" evidence="1">
    <location>
        <begin position="51"/>
        <end position="76"/>
    </location>
</feature>
<feature type="compositionally biased region" description="Basic and acidic residues" evidence="1">
    <location>
        <begin position="58"/>
        <end position="76"/>
    </location>
</feature>
<organism evidence="2 3">
    <name type="scientific">Pleuronectes platessa</name>
    <name type="common">European plaice</name>
    <dbReference type="NCBI Taxonomy" id="8262"/>
    <lineage>
        <taxon>Eukaryota</taxon>
        <taxon>Metazoa</taxon>
        <taxon>Chordata</taxon>
        <taxon>Craniata</taxon>
        <taxon>Vertebrata</taxon>
        <taxon>Euteleostomi</taxon>
        <taxon>Actinopterygii</taxon>
        <taxon>Neopterygii</taxon>
        <taxon>Teleostei</taxon>
        <taxon>Neoteleostei</taxon>
        <taxon>Acanthomorphata</taxon>
        <taxon>Carangaria</taxon>
        <taxon>Pleuronectiformes</taxon>
        <taxon>Pleuronectoidei</taxon>
        <taxon>Pleuronectidae</taxon>
        <taxon>Pleuronectes</taxon>
    </lineage>
</organism>
<name>A0A9N7Z6A8_PLEPL</name>
<evidence type="ECO:0000256" key="1">
    <source>
        <dbReference type="SAM" id="MobiDB-lite"/>
    </source>
</evidence>
<comment type="caution">
    <text evidence="2">The sequence shown here is derived from an EMBL/GenBank/DDBJ whole genome shotgun (WGS) entry which is preliminary data.</text>
</comment>
<dbReference type="AlphaFoldDB" id="A0A9N7Z6A8"/>
<protein>
    <submittedName>
        <fullName evidence="2">Uncharacterized protein</fullName>
    </submittedName>
</protein>
<evidence type="ECO:0000313" key="2">
    <source>
        <dbReference type="EMBL" id="CAB1450359.1"/>
    </source>
</evidence>
<dbReference type="Proteomes" id="UP001153269">
    <property type="component" value="Unassembled WGS sequence"/>
</dbReference>
<proteinExistence type="predicted"/>
<gene>
    <name evidence="2" type="ORF">PLEPLA_LOCUS38048</name>
</gene>